<evidence type="ECO:0000256" key="5">
    <source>
        <dbReference type="ARBA" id="ARBA00023155"/>
    </source>
</evidence>
<evidence type="ECO:0000259" key="12">
    <source>
        <dbReference type="PROSITE" id="PS50071"/>
    </source>
</evidence>
<dbReference type="CDD" id="cd00086">
    <property type="entry name" value="homeodomain"/>
    <property type="match status" value="1"/>
</dbReference>
<keyword evidence="14" id="KW-1185">Reference proteome</keyword>
<keyword evidence="2" id="KW-0217">Developmental protein</keyword>
<dbReference type="Gene3D" id="1.10.10.60">
    <property type="entry name" value="Homeodomain-like"/>
    <property type="match status" value="1"/>
</dbReference>
<accession>A0A843V9R5</accession>
<feature type="domain" description="Homeobox" evidence="12">
    <location>
        <begin position="39"/>
        <end position="104"/>
    </location>
</feature>
<evidence type="ECO:0000256" key="6">
    <source>
        <dbReference type="ARBA" id="ARBA00023163"/>
    </source>
</evidence>
<dbReference type="InterPro" id="IPR001356">
    <property type="entry name" value="HD"/>
</dbReference>
<protein>
    <recommendedName>
        <fullName evidence="12">Homeobox domain-containing protein</fullName>
    </recommendedName>
</protein>
<keyword evidence="6" id="KW-0804">Transcription</keyword>
<organism evidence="13 14">
    <name type="scientific">Colocasia esculenta</name>
    <name type="common">Wild taro</name>
    <name type="synonym">Arum esculentum</name>
    <dbReference type="NCBI Taxonomy" id="4460"/>
    <lineage>
        <taxon>Eukaryota</taxon>
        <taxon>Viridiplantae</taxon>
        <taxon>Streptophyta</taxon>
        <taxon>Embryophyta</taxon>
        <taxon>Tracheophyta</taxon>
        <taxon>Spermatophyta</taxon>
        <taxon>Magnoliopsida</taxon>
        <taxon>Liliopsida</taxon>
        <taxon>Araceae</taxon>
        <taxon>Aroideae</taxon>
        <taxon>Colocasieae</taxon>
        <taxon>Colocasia</taxon>
    </lineage>
</organism>
<evidence type="ECO:0000256" key="7">
    <source>
        <dbReference type="ARBA" id="ARBA00023242"/>
    </source>
</evidence>
<sequence>MEEMVGGGYYVVKGGGGGGATAALCGGNSGSTASAAGAGGSKCGRWNPTAEQVKVLTELFRAGLRTPSTEQIQRISSHLSAFGKIESKNVFYWFQNHKARERLHHKKRRREPPPLHPIGHHHHHPLHYTDGSGGDFFTALPQEPGGRAGKREAPSSRLSIAFAEEGVVDERERETLELFPLRSYEPPVRVVRAERRDDLLFSTGRDHPPLDLRLSSL</sequence>
<dbReference type="GO" id="GO:0003700">
    <property type="term" value="F:DNA-binding transcription factor activity"/>
    <property type="evidence" value="ECO:0007669"/>
    <property type="project" value="InterPro"/>
</dbReference>
<dbReference type="SUPFAM" id="SSF46689">
    <property type="entry name" value="Homeodomain-like"/>
    <property type="match status" value="1"/>
</dbReference>
<proteinExistence type="inferred from homology"/>
<keyword evidence="3" id="KW-0805">Transcription regulation</keyword>
<gene>
    <name evidence="13" type="ORF">Taro_025773</name>
</gene>
<evidence type="ECO:0000256" key="10">
    <source>
        <dbReference type="RuleBase" id="RU000682"/>
    </source>
</evidence>
<comment type="subcellular location">
    <subcellularLocation>
        <location evidence="1 9 10">Nucleus</location>
    </subcellularLocation>
</comment>
<dbReference type="GO" id="GO:0003677">
    <property type="term" value="F:DNA binding"/>
    <property type="evidence" value="ECO:0007669"/>
    <property type="project" value="UniProtKB-UniRule"/>
</dbReference>
<comment type="caution">
    <text evidence="13">The sequence shown here is derived from an EMBL/GenBank/DDBJ whole genome shotgun (WGS) entry which is preliminary data.</text>
</comment>
<dbReference type="Proteomes" id="UP000652761">
    <property type="component" value="Unassembled WGS sequence"/>
</dbReference>
<keyword evidence="4 9" id="KW-0238">DNA-binding</keyword>
<dbReference type="SMART" id="SM00389">
    <property type="entry name" value="HOX"/>
    <property type="match status" value="1"/>
</dbReference>
<dbReference type="SMR" id="A0A843V9R5"/>
<dbReference type="Pfam" id="PF00046">
    <property type="entry name" value="Homeodomain"/>
    <property type="match status" value="1"/>
</dbReference>
<name>A0A843V9R5_COLES</name>
<evidence type="ECO:0000313" key="14">
    <source>
        <dbReference type="Proteomes" id="UP000652761"/>
    </source>
</evidence>
<dbReference type="PANTHER" id="PTHR45940:SF3">
    <property type="entry name" value="WUSCHEL-RELATED HOMEOBOX 7"/>
    <property type="match status" value="1"/>
</dbReference>
<evidence type="ECO:0000256" key="11">
    <source>
        <dbReference type="SAM" id="MobiDB-lite"/>
    </source>
</evidence>
<evidence type="ECO:0000256" key="4">
    <source>
        <dbReference type="ARBA" id="ARBA00023125"/>
    </source>
</evidence>
<comment type="similarity">
    <text evidence="8">Belongs to the WUS homeobox family.</text>
</comment>
<dbReference type="PANTHER" id="PTHR45940">
    <property type="entry name" value="WUSCHEL-RELATED HOMEOBOX 1-RELATED"/>
    <property type="match status" value="1"/>
</dbReference>
<evidence type="ECO:0000256" key="9">
    <source>
        <dbReference type="PROSITE-ProRule" id="PRU00108"/>
    </source>
</evidence>
<dbReference type="InterPro" id="IPR009057">
    <property type="entry name" value="Homeodomain-like_sf"/>
</dbReference>
<dbReference type="GO" id="GO:0099402">
    <property type="term" value="P:plant organ development"/>
    <property type="evidence" value="ECO:0007669"/>
    <property type="project" value="InterPro"/>
</dbReference>
<dbReference type="AlphaFoldDB" id="A0A843V9R5"/>
<dbReference type="OrthoDB" id="1845355at2759"/>
<evidence type="ECO:0000256" key="2">
    <source>
        <dbReference type="ARBA" id="ARBA00022473"/>
    </source>
</evidence>
<evidence type="ECO:0000256" key="8">
    <source>
        <dbReference type="ARBA" id="ARBA00024040"/>
    </source>
</evidence>
<feature type="region of interest" description="Disordered" evidence="11">
    <location>
        <begin position="102"/>
        <end position="129"/>
    </location>
</feature>
<evidence type="ECO:0000256" key="3">
    <source>
        <dbReference type="ARBA" id="ARBA00023015"/>
    </source>
</evidence>
<dbReference type="PROSITE" id="PS50071">
    <property type="entry name" value="HOMEOBOX_2"/>
    <property type="match status" value="1"/>
</dbReference>
<keyword evidence="5 9" id="KW-0371">Homeobox</keyword>
<evidence type="ECO:0000313" key="13">
    <source>
        <dbReference type="EMBL" id="MQL93141.1"/>
    </source>
</evidence>
<evidence type="ECO:0000256" key="1">
    <source>
        <dbReference type="ARBA" id="ARBA00004123"/>
    </source>
</evidence>
<dbReference type="GO" id="GO:0005634">
    <property type="term" value="C:nucleus"/>
    <property type="evidence" value="ECO:0007669"/>
    <property type="project" value="UniProtKB-SubCell"/>
</dbReference>
<reference evidence="13" key="1">
    <citation type="submission" date="2017-07" db="EMBL/GenBank/DDBJ databases">
        <title>Taro Niue Genome Assembly and Annotation.</title>
        <authorList>
            <person name="Atibalentja N."/>
            <person name="Keating K."/>
            <person name="Fields C.J."/>
        </authorList>
    </citation>
    <scope>NUCLEOTIDE SEQUENCE</scope>
    <source>
        <strain evidence="13">Niue_2</strain>
        <tissue evidence="13">Leaf</tissue>
    </source>
</reference>
<dbReference type="InterPro" id="IPR044555">
    <property type="entry name" value="WUSCHEL-like"/>
</dbReference>
<keyword evidence="7 9" id="KW-0539">Nucleus</keyword>
<feature type="DNA-binding region" description="Homeobox" evidence="9">
    <location>
        <begin position="41"/>
        <end position="105"/>
    </location>
</feature>
<dbReference type="EMBL" id="NMUH01001521">
    <property type="protein sequence ID" value="MQL93141.1"/>
    <property type="molecule type" value="Genomic_DNA"/>
</dbReference>